<dbReference type="InterPro" id="IPR010982">
    <property type="entry name" value="Lambda_DNA-bd_dom_sf"/>
</dbReference>
<dbReference type="EMBL" id="CP034437">
    <property type="protein sequence ID" value="AZN41573.1"/>
    <property type="molecule type" value="Genomic_DNA"/>
</dbReference>
<keyword evidence="3" id="KW-1185">Reference proteome</keyword>
<dbReference type="SUPFAM" id="SSF47413">
    <property type="entry name" value="lambda repressor-like DNA-binding domains"/>
    <property type="match status" value="1"/>
</dbReference>
<sequence length="546" mass="63164">MRKMKFGDCLNDMLQLRGWSAAKLAKALNIDSSYVRRWVRGERTPALNSNYLQQIAGALNEGLDKAYKKSTKDAFVKGVEELGSGVEGTEALSFHDRLVHILQQSQIYSLGMDHEARKSTKPVERQSYVMDLLDNVHRQSIGPNLTKNQESTSIQIGQIPASIQGRDNVLAAAISMIQEAMNDKEPKADREIFLTFQSEREYFDGYPEIYGHWQHTIVEALRGGWNIKQICKLNRSLERSLKLVNQIMEWTNYRGKYELFYVNKYGIYHPPFEIFLIKGKCALLCFATENNNAIDAALYISDAQSVLVIEKFAEQMFNNVEPLVRSLDLEQYFELNSATDRKAGHHLLCYHDLNFLTVPYELMRKYIRISIPNEDENSIHMKRITASYQSFERDIQKFRTCHIYPMKVFEHLVLTGQHLNNVYFRPTPGDVIDHIQHIIMLLRTYEGFEIALVSDNQMNLLNQAQWEIKGDHNIMIGVMPKNENDTSVELLTIAEGTIVGAFQEYYWNLWDRINPITRDKASVISWLEQLLRREKTGYNGTYDMAT</sequence>
<dbReference type="AlphaFoldDB" id="A0A3S9A786"/>
<evidence type="ECO:0000313" key="2">
    <source>
        <dbReference type="EMBL" id="AZN41573.1"/>
    </source>
</evidence>
<name>A0A3S9A786_9BACL</name>
<feature type="domain" description="HTH cro/C1-type" evidence="1">
    <location>
        <begin position="10"/>
        <end position="66"/>
    </location>
</feature>
<dbReference type="PROSITE" id="PS50943">
    <property type="entry name" value="HTH_CROC1"/>
    <property type="match status" value="1"/>
</dbReference>
<dbReference type="GO" id="GO:0003677">
    <property type="term" value="F:DNA binding"/>
    <property type="evidence" value="ECO:0007669"/>
    <property type="project" value="InterPro"/>
</dbReference>
<protein>
    <submittedName>
        <fullName evidence="2">Helix-turn-helix domain-containing protein</fullName>
    </submittedName>
</protein>
<reference evidence="3" key="1">
    <citation type="submission" date="2018-12" db="EMBL/GenBank/DDBJ databases">
        <title>Genome sequence of Peanibacillus sp.</title>
        <authorList>
            <person name="Subramani G."/>
            <person name="Srinivasan S."/>
            <person name="Kim M.K."/>
        </authorList>
    </citation>
    <scope>NUCLEOTIDE SEQUENCE [LARGE SCALE GENOMIC DNA]</scope>
    <source>
        <strain evidence="3">18JY67-1</strain>
    </source>
</reference>
<gene>
    <name evidence="2" type="ORF">EJC50_19250</name>
</gene>
<dbReference type="InterPro" id="IPR001387">
    <property type="entry name" value="Cro/C1-type_HTH"/>
</dbReference>
<dbReference type="Proteomes" id="UP000272528">
    <property type="component" value="Chromosome"/>
</dbReference>
<proteinExistence type="predicted"/>
<dbReference type="Gene3D" id="1.10.260.40">
    <property type="entry name" value="lambda repressor-like DNA-binding domains"/>
    <property type="match status" value="1"/>
</dbReference>
<dbReference type="OrthoDB" id="2491297at2"/>
<dbReference type="KEGG" id="palb:EJC50_19250"/>
<accession>A0A3S9A786</accession>
<evidence type="ECO:0000259" key="1">
    <source>
        <dbReference type="PROSITE" id="PS50943"/>
    </source>
</evidence>
<evidence type="ECO:0000313" key="3">
    <source>
        <dbReference type="Proteomes" id="UP000272528"/>
    </source>
</evidence>
<organism evidence="2 3">
    <name type="scientific">Paenibacillus albus</name>
    <dbReference type="NCBI Taxonomy" id="2495582"/>
    <lineage>
        <taxon>Bacteria</taxon>
        <taxon>Bacillati</taxon>
        <taxon>Bacillota</taxon>
        <taxon>Bacilli</taxon>
        <taxon>Bacillales</taxon>
        <taxon>Paenibacillaceae</taxon>
        <taxon>Paenibacillus</taxon>
    </lineage>
</organism>
<dbReference type="RefSeq" id="WP_126017279.1">
    <property type="nucleotide sequence ID" value="NZ_CP034437.1"/>
</dbReference>
<dbReference type="SMART" id="SM00530">
    <property type="entry name" value="HTH_XRE"/>
    <property type="match status" value="1"/>
</dbReference>
<dbReference type="CDD" id="cd00093">
    <property type="entry name" value="HTH_XRE"/>
    <property type="match status" value="1"/>
</dbReference>
<dbReference type="Pfam" id="PF01381">
    <property type="entry name" value="HTH_3"/>
    <property type="match status" value="1"/>
</dbReference>